<dbReference type="EMBL" id="ML143424">
    <property type="protein sequence ID" value="TBU28184.1"/>
    <property type="molecule type" value="Genomic_DNA"/>
</dbReference>
<accession>A0A4Q9NL16</accession>
<evidence type="ECO:0000313" key="1">
    <source>
        <dbReference type="EMBL" id="TBU28184.1"/>
    </source>
</evidence>
<dbReference type="Proteomes" id="UP000292957">
    <property type="component" value="Unassembled WGS sequence"/>
</dbReference>
<dbReference type="AlphaFoldDB" id="A0A4Q9NL16"/>
<protein>
    <submittedName>
        <fullName evidence="1">Uncharacterized protein</fullName>
    </submittedName>
</protein>
<proteinExistence type="predicted"/>
<sequence length="219" mass="25699">MPNTVTDVKDPAFWENGQYLYEWDRQRGDRYTEAAEKAQEARWKRLMANRPPRDVLPRKLLPGPDRKPPLYHYGFPYTDQYALDYVRHNHLTMAIADEDRDAVGGRTVLDMADLDDAWLAADKDIRDFASSMSPFLMVKDLSQKCRFTLSNGRPFSLEWDGIISLWTNYNFDERYAYCPDDEKVIKIVTDALAEVEGRKSLKAKWWFDWDNNIGLFNLQ</sequence>
<dbReference type="OrthoDB" id="2729416at2759"/>
<name>A0A4Q9NL16_9APHY</name>
<organism evidence="1">
    <name type="scientific">Dichomitus squalens</name>
    <dbReference type="NCBI Taxonomy" id="114155"/>
    <lineage>
        <taxon>Eukaryota</taxon>
        <taxon>Fungi</taxon>
        <taxon>Dikarya</taxon>
        <taxon>Basidiomycota</taxon>
        <taxon>Agaricomycotina</taxon>
        <taxon>Agaricomycetes</taxon>
        <taxon>Polyporales</taxon>
        <taxon>Polyporaceae</taxon>
        <taxon>Dichomitus</taxon>
    </lineage>
</organism>
<reference evidence="1" key="1">
    <citation type="submission" date="2019-01" db="EMBL/GenBank/DDBJ databases">
        <title>Draft genome sequences of three monokaryotic isolates of the white-rot basidiomycete fungus Dichomitus squalens.</title>
        <authorList>
            <consortium name="DOE Joint Genome Institute"/>
            <person name="Lopez S.C."/>
            <person name="Andreopoulos B."/>
            <person name="Pangilinan J."/>
            <person name="Lipzen A."/>
            <person name="Riley R."/>
            <person name="Ahrendt S."/>
            <person name="Ng V."/>
            <person name="Barry K."/>
            <person name="Daum C."/>
            <person name="Grigoriev I.V."/>
            <person name="Hilden K.S."/>
            <person name="Makela M.R."/>
            <person name="de Vries R.P."/>
        </authorList>
    </citation>
    <scope>NUCLEOTIDE SEQUENCE [LARGE SCALE GENOMIC DNA]</scope>
    <source>
        <strain evidence="1">OM18370.1</strain>
    </source>
</reference>
<gene>
    <name evidence="1" type="ORF">BD311DRAFT_758971</name>
</gene>